<evidence type="ECO:0000259" key="6">
    <source>
        <dbReference type="PROSITE" id="PS50089"/>
    </source>
</evidence>
<evidence type="ECO:0000259" key="7">
    <source>
        <dbReference type="PROSITE" id="PS50119"/>
    </source>
</evidence>
<sequence>NATTEMLEEELICSICHELFKDPVVLSCSHSFCKVCLKNWWRDKLKKTCPVCQRDFPPINRALRSLAPRNLALRNLVQKYEEQREQNPPLCKLHSERLRIFCLDHEEPVCLVCRDSRTHTDHKFSPLEEAAEDLREKLRRIIRPLQDKLQVGFSQIHSDTAAHITAQARHTEAQIRDTFDKLHQFLLEEEDTRMKALREEEEQKTRRMKDKMAAVSRDMETLSKTIAETEEQLIAIDISFLLHYKSTLEMVQRCPLVEDPKMEHRALINQVKHLGNLSFHIWRAMKTVVRFYPIVLDPNRAYPGLILSEDLSSVKLEAKQWLPQNPERPTYRSVAGSKMFRSGTHSWDVEVGNNKDWDVGVSGHVQRGDKQEHGCFSVCFLDYKYTACSLADTDTALTVRKHLQRVRVKLDLDRGTLTFSDPNTNTDLHTFTDTFAGGMTPYLSTFNNIPLKILPKDVTVKV</sequence>
<feature type="domain" description="B box-type" evidence="7">
    <location>
        <begin position="86"/>
        <end position="127"/>
    </location>
</feature>
<keyword evidence="1" id="KW-0479">Metal-binding</keyword>
<evidence type="ECO:0000313" key="9">
    <source>
        <dbReference type="Ensembl" id="ENSPMGP00000019488.1"/>
    </source>
</evidence>
<dbReference type="InterPro" id="IPR003877">
    <property type="entry name" value="SPRY_dom"/>
</dbReference>
<dbReference type="Pfam" id="PF13445">
    <property type="entry name" value="zf-RING_UBOX"/>
    <property type="match status" value="1"/>
</dbReference>
<dbReference type="PROSITE" id="PS00518">
    <property type="entry name" value="ZF_RING_1"/>
    <property type="match status" value="1"/>
</dbReference>
<evidence type="ECO:0000256" key="3">
    <source>
        <dbReference type="ARBA" id="ARBA00022833"/>
    </source>
</evidence>
<dbReference type="AlphaFoldDB" id="A0A3B4AQS7"/>
<dbReference type="InterPro" id="IPR001841">
    <property type="entry name" value="Znf_RING"/>
</dbReference>
<dbReference type="PANTHER" id="PTHR24103">
    <property type="entry name" value="E3 UBIQUITIN-PROTEIN LIGASE TRIM"/>
    <property type="match status" value="1"/>
</dbReference>
<dbReference type="SMART" id="SM00504">
    <property type="entry name" value="Ubox"/>
    <property type="match status" value="1"/>
</dbReference>
<dbReference type="GO" id="GO:0008270">
    <property type="term" value="F:zinc ion binding"/>
    <property type="evidence" value="ECO:0007669"/>
    <property type="project" value="UniProtKB-KW"/>
</dbReference>
<dbReference type="STRING" id="409849.ENSPMGP00000019488"/>
<reference evidence="9" key="1">
    <citation type="submission" date="2025-08" db="UniProtKB">
        <authorList>
            <consortium name="Ensembl"/>
        </authorList>
    </citation>
    <scope>IDENTIFICATION</scope>
</reference>
<feature type="domain" description="RING-type" evidence="6">
    <location>
        <begin position="13"/>
        <end position="53"/>
    </location>
</feature>
<keyword evidence="5" id="KW-0175">Coiled coil</keyword>
<dbReference type="InterPro" id="IPR050143">
    <property type="entry name" value="TRIM/RBCC"/>
</dbReference>
<accession>A0A3B4AQS7</accession>
<proteinExistence type="predicted"/>
<dbReference type="InterPro" id="IPR017907">
    <property type="entry name" value="Znf_RING_CS"/>
</dbReference>
<dbReference type="Gene3D" id="3.30.40.10">
    <property type="entry name" value="Zinc/RING finger domain, C3HC4 (zinc finger)"/>
    <property type="match status" value="1"/>
</dbReference>
<dbReference type="Gene3D" id="2.60.120.920">
    <property type="match status" value="1"/>
</dbReference>
<dbReference type="GO" id="GO:0016567">
    <property type="term" value="P:protein ubiquitination"/>
    <property type="evidence" value="ECO:0007669"/>
    <property type="project" value="InterPro"/>
</dbReference>
<dbReference type="Pfam" id="PF00643">
    <property type="entry name" value="zf-B_box"/>
    <property type="match status" value="1"/>
</dbReference>
<dbReference type="InterPro" id="IPR001870">
    <property type="entry name" value="B30.2/SPRY"/>
</dbReference>
<keyword evidence="2 4" id="KW-0863">Zinc-finger</keyword>
<dbReference type="SMART" id="SM00589">
    <property type="entry name" value="PRY"/>
    <property type="match status" value="1"/>
</dbReference>
<evidence type="ECO:0000256" key="5">
    <source>
        <dbReference type="SAM" id="Coils"/>
    </source>
</evidence>
<dbReference type="Pfam" id="PF00622">
    <property type="entry name" value="SPRY"/>
    <property type="match status" value="1"/>
</dbReference>
<dbReference type="SMART" id="SM00336">
    <property type="entry name" value="BBOX"/>
    <property type="match status" value="1"/>
</dbReference>
<dbReference type="InterPro" id="IPR043136">
    <property type="entry name" value="B30.2/SPRY_sf"/>
</dbReference>
<evidence type="ECO:0000256" key="2">
    <source>
        <dbReference type="ARBA" id="ARBA00022771"/>
    </source>
</evidence>
<dbReference type="InterPro" id="IPR006574">
    <property type="entry name" value="PRY"/>
</dbReference>
<dbReference type="Ensembl" id="ENSPMGT00000020771.1">
    <property type="protein sequence ID" value="ENSPMGP00000019488.1"/>
    <property type="gene ID" value="ENSPMGG00000015792.1"/>
</dbReference>
<reference evidence="9" key="2">
    <citation type="submission" date="2025-09" db="UniProtKB">
        <authorList>
            <consortium name="Ensembl"/>
        </authorList>
    </citation>
    <scope>IDENTIFICATION</scope>
</reference>
<dbReference type="InterPro" id="IPR003613">
    <property type="entry name" value="Ubox_domain"/>
</dbReference>
<organism evidence="9 10">
    <name type="scientific">Periophthalmus magnuspinnatus</name>
    <dbReference type="NCBI Taxonomy" id="409849"/>
    <lineage>
        <taxon>Eukaryota</taxon>
        <taxon>Metazoa</taxon>
        <taxon>Chordata</taxon>
        <taxon>Craniata</taxon>
        <taxon>Vertebrata</taxon>
        <taxon>Euteleostomi</taxon>
        <taxon>Actinopterygii</taxon>
        <taxon>Neopterygii</taxon>
        <taxon>Teleostei</taxon>
        <taxon>Neoteleostei</taxon>
        <taxon>Acanthomorphata</taxon>
        <taxon>Gobiaria</taxon>
        <taxon>Gobiiformes</taxon>
        <taxon>Gobioidei</taxon>
        <taxon>Gobiidae</taxon>
        <taxon>Oxudercinae</taxon>
        <taxon>Periophthalmus</taxon>
    </lineage>
</organism>
<name>A0A3B4AQS7_9GOBI</name>
<dbReference type="PROSITE" id="PS50119">
    <property type="entry name" value="ZF_BBOX"/>
    <property type="match status" value="1"/>
</dbReference>
<evidence type="ECO:0008006" key="11">
    <source>
        <dbReference type="Google" id="ProtNLM"/>
    </source>
</evidence>
<dbReference type="SUPFAM" id="SSF57850">
    <property type="entry name" value="RING/U-box"/>
    <property type="match status" value="1"/>
</dbReference>
<dbReference type="SUPFAM" id="SSF49899">
    <property type="entry name" value="Concanavalin A-like lectins/glucanases"/>
    <property type="match status" value="1"/>
</dbReference>
<evidence type="ECO:0000259" key="8">
    <source>
        <dbReference type="PROSITE" id="PS50188"/>
    </source>
</evidence>
<keyword evidence="3" id="KW-0862">Zinc</keyword>
<dbReference type="GO" id="GO:0004842">
    <property type="term" value="F:ubiquitin-protein transferase activity"/>
    <property type="evidence" value="ECO:0007669"/>
    <property type="project" value="InterPro"/>
</dbReference>
<dbReference type="PROSITE" id="PS50188">
    <property type="entry name" value="B302_SPRY"/>
    <property type="match status" value="1"/>
</dbReference>
<protein>
    <recommendedName>
        <fullName evidence="11">Tripartite motif containing 35-28</fullName>
    </recommendedName>
</protein>
<evidence type="ECO:0000256" key="1">
    <source>
        <dbReference type="ARBA" id="ARBA00022723"/>
    </source>
</evidence>
<dbReference type="SMART" id="SM00184">
    <property type="entry name" value="RING"/>
    <property type="match status" value="1"/>
</dbReference>
<feature type="domain" description="B30.2/SPRY" evidence="8">
    <location>
        <begin position="274"/>
        <end position="460"/>
    </location>
</feature>
<dbReference type="Proteomes" id="UP000261520">
    <property type="component" value="Unplaced"/>
</dbReference>
<dbReference type="Gene3D" id="3.30.160.60">
    <property type="entry name" value="Classic Zinc Finger"/>
    <property type="match status" value="1"/>
</dbReference>
<dbReference type="Pfam" id="PF13765">
    <property type="entry name" value="PRY"/>
    <property type="match status" value="1"/>
</dbReference>
<dbReference type="PRINTS" id="PR01407">
    <property type="entry name" value="BUTYPHLNCDUF"/>
</dbReference>
<evidence type="ECO:0000256" key="4">
    <source>
        <dbReference type="PROSITE-ProRule" id="PRU00024"/>
    </source>
</evidence>
<dbReference type="PROSITE" id="PS50089">
    <property type="entry name" value="ZF_RING_2"/>
    <property type="match status" value="1"/>
</dbReference>
<dbReference type="InterPro" id="IPR013083">
    <property type="entry name" value="Znf_RING/FYVE/PHD"/>
</dbReference>
<keyword evidence="10" id="KW-1185">Reference proteome</keyword>
<dbReference type="InterPro" id="IPR003879">
    <property type="entry name" value="Butyrophylin_SPRY"/>
</dbReference>
<dbReference type="InterPro" id="IPR013320">
    <property type="entry name" value="ConA-like_dom_sf"/>
</dbReference>
<dbReference type="InterPro" id="IPR000315">
    <property type="entry name" value="Znf_B-box"/>
</dbReference>
<dbReference type="InterPro" id="IPR027370">
    <property type="entry name" value="Znf-RING_euk"/>
</dbReference>
<dbReference type="SUPFAM" id="SSF57845">
    <property type="entry name" value="B-box zinc-binding domain"/>
    <property type="match status" value="1"/>
</dbReference>
<evidence type="ECO:0000313" key="10">
    <source>
        <dbReference type="Proteomes" id="UP000261520"/>
    </source>
</evidence>
<feature type="coiled-coil region" evidence="5">
    <location>
        <begin position="187"/>
        <end position="232"/>
    </location>
</feature>